<dbReference type="GO" id="GO:0017004">
    <property type="term" value="P:cytochrome complex assembly"/>
    <property type="evidence" value="ECO:0007669"/>
    <property type="project" value="UniProtKB-KW"/>
</dbReference>
<dbReference type="OrthoDB" id="9799895at2"/>
<evidence type="ECO:0000256" key="4">
    <source>
        <dbReference type="ARBA" id="ARBA00016452"/>
    </source>
</evidence>
<accession>A0A1R3W345</accession>
<evidence type="ECO:0000256" key="12">
    <source>
        <dbReference type="PIRNR" id="PIRNR002764"/>
    </source>
</evidence>
<feature type="transmembrane region" description="Helical" evidence="13">
    <location>
        <begin position="96"/>
        <end position="120"/>
    </location>
</feature>
<dbReference type="RefSeq" id="WP_076755673.1">
    <property type="nucleotide sequence ID" value="NZ_CP023018.1"/>
</dbReference>
<dbReference type="Proteomes" id="UP000223759">
    <property type="component" value="Unassembled WGS sequence"/>
</dbReference>
<reference evidence="14 15" key="1">
    <citation type="submission" date="2017-01" db="EMBL/GenBank/DDBJ databases">
        <authorList>
            <person name="Mah S.A."/>
            <person name="Swanson W.J."/>
            <person name="Moy G.W."/>
            <person name="Vacquier V.D."/>
        </authorList>
    </citation>
    <scope>NUCLEOTIDE SEQUENCE [LARGE SCALE GENOMIC DNA]</scope>
    <source>
        <strain evidence="14 15">M9</strain>
    </source>
</reference>
<comment type="function">
    <text evidence="1 12">Required for the export of heme to the periplasm for the biogenesis of c-type cytochromes.</text>
</comment>
<dbReference type="PRINTS" id="PR01414">
    <property type="entry name" value="CCMBBIOGNSIS"/>
</dbReference>
<evidence type="ECO:0000256" key="7">
    <source>
        <dbReference type="ARBA" id="ARBA00022519"/>
    </source>
</evidence>
<feature type="transmembrane region" description="Helical" evidence="13">
    <location>
        <begin position="27"/>
        <end position="45"/>
    </location>
</feature>
<dbReference type="PIRSF" id="PIRSF002764">
    <property type="entry name" value="CcmB"/>
    <property type="match status" value="1"/>
</dbReference>
<keyword evidence="6 12" id="KW-1003">Cell membrane</keyword>
<feature type="transmembrane region" description="Helical" evidence="13">
    <location>
        <begin position="57"/>
        <end position="76"/>
    </location>
</feature>
<feature type="transmembrane region" description="Helical" evidence="13">
    <location>
        <begin position="132"/>
        <end position="159"/>
    </location>
</feature>
<keyword evidence="10 13" id="KW-1133">Transmembrane helix</keyword>
<name>A0A1R3W345_9GAMM</name>
<dbReference type="GO" id="GO:1903607">
    <property type="term" value="P:cytochrome c biosynthetic process"/>
    <property type="evidence" value="ECO:0007669"/>
    <property type="project" value="TreeGrafter"/>
</dbReference>
<dbReference type="STRING" id="233100.SAMN05216526_1289"/>
<protein>
    <recommendedName>
        <fullName evidence="4 12">Heme exporter protein B</fullName>
    </recommendedName>
</protein>
<dbReference type="EMBL" id="FTPK01000002">
    <property type="protein sequence ID" value="SIT70330.1"/>
    <property type="molecule type" value="Genomic_DNA"/>
</dbReference>
<keyword evidence="8 13" id="KW-0812">Transmembrane</keyword>
<evidence type="ECO:0000256" key="13">
    <source>
        <dbReference type="SAM" id="Phobius"/>
    </source>
</evidence>
<dbReference type="InterPro" id="IPR003544">
    <property type="entry name" value="Cyt_c_biogenesis_CcmB"/>
</dbReference>
<proteinExistence type="inferred from homology"/>
<keyword evidence="9 12" id="KW-0201">Cytochrome c-type biogenesis</keyword>
<dbReference type="PANTHER" id="PTHR30070">
    <property type="entry name" value="HEME EXPORTER PROTEIN B"/>
    <property type="match status" value="1"/>
</dbReference>
<keyword evidence="11 12" id="KW-0472">Membrane</keyword>
<dbReference type="AlphaFoldDB" id="A0A1R3W345"/>
<organism evidence="14 15">
    <name type="scientific">Ectothiorhodosinus mongolicus</name>
    <dbReference type="NCBI Taxonomy" id="233100"/>
    <lineage>
        <taxon>Bacteria</taxon>
        <taxon>Pseudomonadati</taxon>
        <taxon>Pseudomonadota</taxon>
        <taxon>Gammaproteobacteria</taxon>
        <taxon>Chromatiales</taxon>
        <taxon>Ectothiorhodospiraceae</taxon>
        <taxon>Ectothiorhodosinus</taxon>
    </lineage>
</organism>
<keyword evidence="15" id="KW-1185">Reference proteome</keyword>
<evidence type="ECO:0000256" key="5">
    <source>
        <dbReference type="ARBA" id="ARBA00022448"/>
    </source>
</evidence>
<dbReference type="GO" id="GO:0015232">
    <property type="term" value="F:heme transmembrane transporter activity"/>
    <property type="evidence" value="ECO:0007669"/>
    <property type="project" value="InterPro"/>
</dbReference>
<evidence type="ECO:0000256" key="3">
    <source>
        <dbReference type="ARBA" id="ARBA00010544"/>
    </source>
</evidence>
<feature type="transmembrane region" description="Helical" evidence="13">
    <location>
        <begin position="165"/>
        <end position="189"/>
    </location>
</feature>
<keyword evidence="7 12" id="KW-0997">Cell inner membrane</keyword>
<evidence type="ECO:0000256" key="9">
    <source>
        <dbReference type="ARBA" id="ARBA00022748"/>
    </source>
</evidence>
<gene>
    <name evidence="14" type="ORF">SAMN05216526_1289</name>
</gene>
<evidence type="ECO:0000313" key="14">
    <source>
        <dbReference type="EMBL" id="SIT70330.1"/>
    </source>
</evidence>
<dbReference type="InterPro" id="IPR026031">
    <property type="entry name" value="Cyt_c_CcmB_bac"/>
</dbReference>
<evidence type="ECO:0000256" key="11">
    <source>
        <dbReference type="ARBA" id="ARBA00023136"/>
    </source>
</evidence>
<evidence type="ECO:0000256" key="2">
    <source>
        <dbReference type="ARBA" id="ARBA00004429"/>
    </source>
</evidence>
<dbReference type="PANTHER" id="PTHR30070:SF1">
    <property type="entry name" value="CYTOCHROME C BIOGENESIS B-RELATED"/>
    <property type="match status" value="1"/>
</dbReference>
<dbReference type="Pfam" id="PF03379">
    <property type="entry name" value="CcmB"/>
    <property type="match status" value="1"/>
</dbReference>
<evidence type="ECO:0000256" key="8">
    <source>
        <dbReference type="ARBA" id="ARBA00022692"/>
    </source>
</evidence>
<comment type="subcellular location">
    <subcellularLocation>
        <location evidence="2">Cell inner membrane</location>
        <topology evidence="2">Multi-pass membrane protein</topology>
    </subcellularLocation>
</comment>
<comment type="similarity">
    <text evidence="3 12">Belongs to the CcmB/CycW/HelB family.</text>
</comment>
<sequence length="225" mass="23742">MSALLSVLWVLLRRDLTLAMRRRQDALVVLGFFIVVVSLFPLGVGPDPQLLRSMAPGVIWVAALLATMLSLERLFSDDFRDGSLEQLLLVPQPLSVLVMVKILAHWLVIGLPLVLVSPLLGMQLNLSGEEILVLMAALLLGTPILSLVGAIGAALTLGIRGGGVLISLLILPLYVPPLVLGAGAIDAVMFGSSPMAHLSMLAALAILALLLAPFAIAAALRIMLD</sequence>
<evidence type="ECO:0000256" key="1">
    <source>
        <dbReference type="ARBA" id="ARBA00002442"/>
    </source>
</evidence>
<evidence type="ECO:0000256" key="10">
    <source>
        <dbReference type="ARBA" id="ARBA00022989"/>
    </source>
</evidence>
<keyword evidence="5 12" id="KW-0813">Transport</keyword>
<evidence type="ECO:0000313" key="15">
    <source>
        <dbReference type="Proteomes" id="UP000223759"/>
    </source>
</evidence>
<dbReference type="NCBIfam" id="TIGR01190">
    <property type="entry name" value="ccmB"/>
    <property type="match status" value="1"/>
</dbReference>
<evidence type="ECO:0000256" key="6">
    <source>
        <dbReference type="ARBA" id="ARBA00022475"/>
    </source>
</evidence>
<dbReference type="GO" id="GO:0005886">
    <property type="term" value="C:plasma membrane"/>
    <property type="evidence" value="ECO:0007669"/>
    <property type="project" value="UniProtKB-SubCell"/>
</dbReference>
<feature type="transmembrane region" description="Helical" evidence="13">
    <location>
        <begin position="201"/>
        <end position="224"/>
    </location>
</feature>